<dbReference type="STRING" id="45351.A7SUF7"/>
<evidence type="ECO:0000313" key="2">
    <source>
        <dbReference type="EMBL" id="EDO32669.1"/>
    </source>
</evidence>
<keyword evidence="3" id="KW-1185">Reference proteome</keyword>
<name>A7SUF7_NEMVE</name>
<gene>
    <name evidence="2" type="ORF">NEMVEDRAFT_v1g217668</name>
</gene>
<dbReference type="HOGENOM" id="CLU_1273578_0_0_1"/>
<dbReference type="InterPro" id="IPR021816">
    <property type="entry name" value="DOCK_C/D_N"/>
</dbReference>
<accession>A7SUF7</accession>
<evidence type="ECO:0000313" key="3">
    <source>
        <dbReference type="Proteomes" id="UP000001593"/>
    </source>
</evidence>
<sequence>MELEECTNTISLVVPKRRAKSRSLSDSSAIQAIASSRSAPDIQVEKRKTTPPAIIEHEETDLSFLVVAEVPKRKERSQTTIRPKSHSGERALEFLAKFTKSEIWEKASPRNLRRGRSKSPSPETVFLVENFNEGSFEPGSFKEIVQGIFPLNYEDEIVQKRTQILRDSLQDLLLFPQDDVSTNYATRYVCGNEKMYCNTCKIFPIMKTIALNFEQSH</sequence>
<dbReference type="Proteomes" id="UP000001593">
    <property type="component" value="Unassembled WGS sequence"/>
</dbReference>
<organism evidence="2 3">
    <name type="scientific">Nematostella vectensis</name>
    <name type="common">Starlet sea anemone</name>
    <dbReference type="NCBI Taxonomy" id="45351"/>
    <lineage>
        <taxon>Eukaryota</taxon>
        <taxon>Metazoa</taxon>
        <taxon>Cnidaria</taxon>
        <taxon>Anthozoa</taxon>
        <taxon>Hexacorallia</taxon>
        <taxon>Actiniaria</taxon>
        <taxon>Edwardsiidae</taxon>
        <taxon>Nematostella</taxon>
    </lineage>
</organism>
<dbReference type="EMBL" id="DS469812">
    <property type="protein sequence ID" value="EDO32669.1"/>
    <property type="molecule type" value="Genomic_DNA"/>
</dbReference>
<evidence type="ECO:0000259" key="1">
    <source>
        <dbReference type="Pfam" id="PF11878"/>
    </source>
</evidence>
<protein>
    <recommendedName>
        <fullName evidence="1">Dedicator of cytokinesis C/D N-terminal domain-containing protein</fullName>
    </recommendedName>
</protein>
<proteinExistence type="predicted"/>
<dbReference type="Pfam" id="PF11878">
    <property type="entry name" value="DOCK_C-D_N"/>
    <property type="match status" value="1"/>
</dbReference>
<dbReference type="AlphaFoldDB" id="A7SUF7"/>
<dbReference type="InParanoid" id="A7SUF7"/>
<reference evidence="2 3" key="1">
    <citation type="journal article" date="2007" name="Science">
        <title>Sea anemone genome reveals ancestral eumetazoan gene repertoire and genomic organization.</title>
        <authorList>
            <person name="Putnam N.H."/>
            <person name="Srivastava M."/>
            <person name="Hellsten U."/>
            <person name="Dirks B."/>
            <person name="Chapman J."/>
            <person name="Salamov A."/>
            <person name="Terry A."/>
            <person name="Shapiro H."/>
            <person name="Lindquist E."/>
            <person name="Kapitonov V.V."/>
            <person name="Jurka J."/>
            <person name="Genikhovich G."/>
            <person name="Grigoriev I.V."/>
            <person name="Lucas S.M."/>
            <person name="Steele R.E."/>
            <person name="Finnerty J.R."/>
            <person name="Technau U."/>
            <person name="Martindale M.Q."/>
            <person name="Rokhsar D.S."/>
        </authorList>
    </citation>
    <scope>NUCLEOTIDE SEQUENCE [LARGE SCALE GENOMIC DNA]</scope>
    <source>
        <strain evidence="3">CH2 X CH6</strain>
    </source>
</reference>
<feature type="domain" description="Dedicator of cytokinesis C/D N-terminal" evidence="1">
    <location>
        <begin position="148"/>
        <end position="187"/>
    </location>
</feature>